<organism evidence="3 4">
    <name type="scientific">Corynespora cassiicola Philippines</name>
    <dbReference type="NCBI Taxonomy" id="1448308"/>
    <lineage>
        <taxon>Eukaryota</taxon>
        <taxon>Fungi</taxon>
        <taxon>Dikarya</taxon>
        <taxon>Ascomycota</taxon>
        <taxon>Pezizomycotina</taxon>
        <taxon>Dothideomycetes</taxon>
        <taxon>Pleosporomycetidae</taxon>
        <taxon>Pleosporales</taxon>
        <taxon>Corynesporascaceae</taxon>
        <taxon>Corynespora</taxon>
    </lineage>
</organism>
<dbReference type="Proteomes" id="UP000240883">
    <property type="component" value="Unassembled WGS sequence"/>
</dbReference>
<keyword evidence="2" id="KW-1133">Transmembrane helix</keyword>
<feature type="transmembrane region" description="Helical" evidence="2">
    <location>
        <begin position="36"/>
        <end position="56"/>
    </location>
</feature>
<keyword evidence="4" id="KW-1185">Reference proteome</keyword>
<gene>
    <name evidence="3" type="ORF">BS50DRAFT_679007</name>
</gene>
<evidence type="ECO:0008006" key="5">
    <source>
        <dbReference type="Google" id="ProtNLM"/>
    </source>
</evidence>
<evidence type="ECO:0000313" key="4">
    <source>
        <dbReference type="Proteomes" id="UP000240883"/>
    </source>
</evidence>
<feature type="compositionally biased region" description="Polar residues" evidence="1">
    <location>
        <begin position="185"/>
        <end position="197"/>
    </location>
</feature>
<feature type="transmembrane region" description="Helical" evidence="2">
    <location>
        <begin position="12"/>
        <end position="30"/>
    </location>
</feature>
<feature type="transmembrane region" description="Helical" evidence="2">
    <location>
        <begin position="115"/>
        <end position="138"/>
    </location>
</feature>
<dbReference type="AlphaFoldDB" id="A0A2T2NEC2"/>
<proteinExistence type="predicted"/>
<evidence type="ECO:0000256" key="2">
    <source>
        <dbReference type="SAM" id="Phobius"/>
    </source>
</evidence>
<dbReference type="STRING" id="1448308.A0A2T2NEC2"/>
<keyword evidence="2" id="KW-0472">Membrane</keyword>
<name>A0A2T2NEC2_CORCC</name>
<feature type="region of interest" description="Disordered" evidence="1">
    <location>
        <begin position="161"/>
        <end position="197"/>
    </location>
</feature>
<keyword evidence="2" id="KW-0812">Transmembrane</keyword>
<accession>A0A2T2NEC2</accession>
<protein>
    <recommendedName>
        <fullName evidence="5">MARVEL domain-containing protein</fullName>
    </recommendedName>
</protein>
<feature type="transmembrane region" description="Helical" evidence="2">
    <location>
        <begin position="76"/>
        <end position="95"/>
    </location>
</feature>
<evidence type="ECO:0000256" key="1">
    <source>
        <dbReference type="SAM" id="MobiDB-lite"/>
    </source>
</evidence>
<reference evidence="3 4" key="1">
    <citation type="journal article" date="2018" name="Front. Microbiol.">
        <title>Genome-Wide Analysis of Corynespora cassiicola Leaf Fall Disease Putative Effectors.</title>
        <authorList>
            <person name="Lopez D."/>
            <person name="Ribeiro S."/>
            <person name="Label P."/>
            <person name="Fumanal B."/>
            <person name="Venisse J.S."/>
            <person name="Kohler A."/>
            <person name="de Oliveira R.R."/>
            <person name="Labutti K."/>
            <person name="Lipzen A."/>
            <person name="Lail K."/>
            <person name="Bauer D."/>
            <person name="Ohm R.A."/>
            <person name="Barry K.W."/>
            <person name="Spatafora J."/>
            <person name="Grigoriev I.V."/>
            <person name="Martin F.M."/>
            <person name="Pujade-Renaud V."/>
        </authorList>
    </citation>
    <scope>NUCLEOTIDE SEQUENCE [LARGE SCALE GENOMIC DNA]</scope>
    <source>
        <strain evidence="3 4">Philippines</strain>
    </source>
</reference>
<dbReference type="EMBL" id="KZ678139">
    <property type="protein sequence ID" value="PSN63777.1"/>
    <property type="molecule type" value="Genomic_DNA"/>
</dbReference>
<sequence length="197" mass="22287">MASEPTTRVLRKIMAWAMLPAFPMIVAAGVVFHSVTSIVCIAPLSASLFTSLLWLYTRRSDESDGDRLRRSWVWPLVDLASCLFYIGVLIPFWVIEPRRNGGWRHYYQRGVDATGIMMETYMSCFLILNMAVHGYLALRSATFLRNLFVFSRECPNCGAGRLPETKDTGKGPKYSLLGEYRDSSEPQLESARQSMDA</sequence>
<dbReference type="OrthoDB" id="5241710at2759"/>
<evidence type="ECO:0000313" key="3">
    <source>
        <dbReference type="EMBL" id="PSN63777.1"/>
    </source>
</evidence>